<accession>A0ABS8EZW7</accession>
<dbReference type="RefSeq" id="WP_248836058.1">
    <property type="nucleotide sequence ID" value="NZ_JAJEQE010000071.1"/>
</dbReference>
<feature type="transmembrane region" description="Helical" evidence="1">
    <location>
        <begin position="20"/>
        <end position="42"/>
    </location>
</feature>
<dbReference type="EMBL" id="JAJEQE010000071">
    <property type="protein sequence ID" value="MCC2150333.1"/>
    <property type="molecule type" value="Genomic_DNA"/>
</dbReference>
<comment type="caution">
    <text evidence="2">The sequence shown here is derived from an EMBL/GenBank/DDBJ whole genome shotgun (WGS) entry which is preliminary data.</text>
</comment>
<name>A0ABS8EZW7_9FIRM</name>
<organism evidence="2 3">
    <name type="scientific">Hominisplanchenecus faecis</name>
    <dbReference type="NCBI Taxonomy" id="2885351"/>
    <lineage>
        <taxon>Bacteria</taxon>
        <taxon>Bacillati</taxon>
        <taxon>Bacillota</taxon>
        <taxon>Clostridia</taxon>
        <taxon>Lachnospirales</taxon>
        <taxon>Lachnospiraceae</taxon>
        <taxon>Hominisplanchenecus</taxon>
    </lineage>
</organism>
<sequence>MSNLGLYQWMTKTAKKVGGPVQFMSIIGGCGITIGAAGTKIFDAYKDKREKKNIMEKQYTVSTEMVSDDLVMKKGDQFKVLERTKHGILIEKVDDGNNPYFVDTNLLRKCSDFQ</sequence>
<dbReference type="Proteomes" id="UP001299235">
    <property type="component" value="Unassembled WGS sequence"/>
</dbReference>
<evidence type="ECO:0000313" key="2">
    <source>
        <dbReference type="EMBL" id="MCC2150333.1"/>
    </source>
</evidence>
<keyword evidence="3" id="KW-1185">Reference proteome</keyword>
<keyword evidence="1" id="KW-0812">Transmembrane</keyword>
<keyword evidence="1" id="KW-1133">Transmembrane helix</keyword>
<protein>
    <submittedName>
        <fullName evidence="2">Uncharacterized protein</fullName>
    </submittedName>
</protein>
<evidence type="ECO:0000313" key="3">
    <source>
        <dbReference type="Proteomes" id="UP001299235"/>
    </source>
</evidence>
<keyword evidence="1" id="KW-0472">Membrane</keyword>
<evidence type="ECO:0000256" key="1">
    <source>
        <dbReference type="SAM" id="Phobius"/>
    </source>
</evidence>
<proteinExistence type="predicted"/>
<reference evidence="2 3" key="1">
    <citation type="submission" date="2021-10" db="EMBL/GenBank/DDBJ databases">
        <title>Anaerobic single-cell dispensing facilitates the cultivation of human gut bacteria.</title>
        <authorList>
            <person name="Afrizal A."/>
        </authorList>
    </citation>
    <scope>NUCLEOTIDE SEQUENCE [LARGE SCALE GENOMIC DNA]</scope>
    <source>
        <strain evidence="2 3">CLA-AA-H246</strain>
    </source>
</reference>
<gene>
    <name evidence="2" type="ORF">LKD42_13965</name>
</gene>